<evidence type="ECO:0000313" key="2">
    <source>
        <dbReference type="EMBL" id="RYC70868.1"/>
    </source>
</evidence>
<sequence>MAYPRYSLQRSRQHVQGSYRNQRPRTVMNELIRITANEQGSLAVESLDFAAGLAIQHKNLLETIRTHQEAIEKDFGIIAFETRKVEGRGRPETVALLTEDQALFVGTLSRNSKRVVEFKAVLIKSFAEARKQYEPTPAPALSNEQLILQLMAGQQEILSQLRADVEAIKAGQSHHPPTSRRIAKQLPLPGMPPARPQPTASLRSIIHQHVIEYAGIWNTTTQETYTYLYRRLYDVYGVNSYRLQRVGNESILDALERYGHLDRLYALLKAELIIPDDL</sequence>
<proteinExistence type="predicted"/>
<evidence type="ECO:0000256" key="1">
    <source>
        <dbReference type="SAM" id="MobiDB-lite"/>
    </source>
</evidence>
<name>A0A4V1RWN3_9BACT</name>
<protein>
    <recommendedName>
        <fullName evidence="4">Rha family transcriptional regulator</fullName>
    </recommendedName>
</protein>
<dbReference type="Proteomes" id="UP000290407">
    <property type="component" value="Unassembled WGS sequence"/>
</dbReference>
<dbReference type="InterPro" id="IPR014054">
    <property type="entry name" value="Phage_regulatory_Rha"/>
</dbReference>
<evidence type="ECO:0000313" key="3">
    <source>
        <dbReference type="Proteomes" id="UP000290407"/>
    </source>
</evidence>
<comment type="caution">
    <text evidence="2">The sequence shown here is derived from an EMBL/GenBank/DDBJ whole genome shotgun (WGS) entry which is preliminary data.</text>
</comment>
<evidence type="ECO:0008006" key="4">
    <source>
        <dbReference type="Google" id="ProtNLM"/>
    </source>
</evidence>
<dbReference type="AlphaFoldDB" id="A0A4V1RWN3"/>
<dbReference type="Pfam" id="PF09669">
    <property type="entry name" value="Phage_pRha"/>
    <property type="match status" value="1"/>
</dbReference>
<reference evidence="2 3" key="1">
    <citation type="submission" date="2019-01" db="EMBL/GenBank/DDBJ databases">
        <title>Spirosoma flava sp. nov., a propanil-degrading bacterium isolated from herbicide-contaminated soil.</title>
        <authorList>
            <person name="Zhang L."/>
            <person name="Jiang J.-D."/>
        </authorList>
    </citation>
    <scope>NUCLEOTIDE SEQUENCE [LARGE SCALE GENOMIC DNA]</scope>
    <source>
        <strain evidence="2 3">TY50</strain>
    </source>
</reference>
<gene>
    <name evidence="2" type="ORF">EQG79_01570</name>
</gene>
<organism evidence="2 3">
    <name type="scientific">Spirosoma sordidisoli</name>
    <dbReference type="NCBI Taxonomy" id="2502893"/>
    <lineage>
        <taxon>Bacteria</taxon>
        <taxon>Pseudomonadati</taxon>
        <taxon>Bacteroidota</taxon>
        <taxon>Cytophagia</taxon>
        <taxon>Cytophagales</taxon>
        <taxon>Cytophagaceae</taxon>
        <taxon>Spirosoma</taxon>
    </lineage>
</organism>
<feature type="region of interest" description="Disordered" evidence="1">
    <location>
        <begin position="1"/>
        <end position="21"/>
    </location>
</feature>
<keyword evidence="3" id="KW-1185">Reference proteome</keyword>
<feature type="compositionally biased region" description="Polar residues" evidence="1">
    <location>
        <begin position="8"/>
        <end position="21"/>
    </location>
</feature>
<accession>A0A4V1RWN3</accession>
<dbReference type="EMBL" id="SBLB01000001">
    <property type="protein sequence ID" value="RYC70868.1"/>
    <property type="molecule type" value="Genomic_DNA"/>
</dbReference>